<dbReference type="EMBL" id="PSZC01000018">
    <property type="protein sequence ID" value="PPJ35855.1"/>
    <property type="molecule type" value="Genomic_DNA"/>
</dbReference>
<dbReference type="InterPro" id="IPR055370">
    <property type="entry name" value="Lsr2_DNA-bd"/>
</dbReference>
<sequence length="112" mass="12707">MAKKVIVELVDDYDGKSVADGTVYFGIDGVEYEIDLSAKNAQKLRGQFEQWVQSARKVSRNTKRRSKPSETRIPTSKERTAAIRQWARDNGYEVSSRGRIHKDVVAAYNKVS</sequence>
<evidence type="ECO:0000259" key="3">
    <source>
        <dbReference type="Pfam" id="PF11774"/>
    </source>
</evidence>
<feature type="domain" description="Lsr2 dimerization" evidence="3">
    <location>
        <begin position="1"/>
        <end position="58"/>
    </location>
</feature>
<dbReference type="Proteomes" id="UP000239874">
    <property type="component" value="Unassembled WGS sequence"/>
</dbReference>
<protein>
    <submittedName>
        <fullName evidence="5">Nucleoid-associated protein Lsr2</fullName>
    </submittedName>
</protein>
<dbReference type="Gene3D" id="4.10.320.10">
    <property type="entry name" value="E3-binding domain"/>
    <property type="match status" value="1"/>
</dbReference>
<evidence type="ECO:0000256" key="2">
    <source>
        <dbReference type="SAM" id="MobiDB-lite"/>
    </source>
</evidence>
<evidence type="ECO:0000259" key="4">
    <source>
        <dbReference type="Pfam" id="PF23359"/>
    </source>
</evidence>
<evidence type="ECO:0000313" key="5">
    <source>
        <dbReference type="EMBL" id="PPJ35855.1"/>
    </source>
</evidence>
<organism evidence="5 6">
    <name type="scientific">Nocardia nova</name>
    <dbReference type="NCBI Taxonomy" id="37330"/>
    <lineage>
        <taxon>Bacteria</taxon>
        <taxon>Bacillati</taxon>
        <taxon>Actinomycetota</taxon>
        <taxon>Actinomycetes</taxon>
        <taxon>Mycobacteriales</taxon>
        <taxon>Nocardiaceae</taxon>
        <taxon>Nocardia</taxon>
    </lineage>
</organism>
<name>A0A2S6AKU7_9NOCA</name>
<keyword evidence="1" id="KW-0238">DNA-binding</keyword>
<dbReference type="Pfam" id="PF23359">
    <property type="entry name" value="Lsr2_DNA-bd"/>
    <property type="match status" value="1"/>
</dbReference>
<dbReference type="AlphaFoldDB" id="A0A2S6AKU7"/>
<comment type="caution">
    <text evidence="5">The sequence shown here is derived from an EMBL/GenBank/DDBJ whole genome shotgun (WGS) entry which is preliminary data.</text>
</comment>
<gene>
    <name evidence="5" type="ORF">C5E45_23925</name>
</gene>
<reference evidence="5 6" key="1">
    <citation type="submission" date="2018-02" db="EMBL/GenBank/DDBJ databases">
        <title>8 Nocardia nova and 1 Nocardia cyriacigeorgica strain used for evolution to TMP-SMX.</title>
        <authorList>
            <person name="Mehta H."/>
            <person name="Weng J."/>
            <person name="Shamoo Y."/>
        </authorList>
    </citation>
    <scope>NUCLEOTIDE SEQUENCE [LARGE SCALE GENOMIC DNA]</scope>
    <source>
        <strain evidence="5 6">MDA3139</strain>
    </source>
</reference>
<feature type="compositionally biased region" description="Basic and acidic residues" evidence="2">
    <location>
        <begin position="67"/>
        <end position="80"/>
    </location>
</feature>
<dbReference type="Gene3D" id="3.30.60.230">
    <property type="entry name" value="Lsr2, dimerization domain"/>
    <property type="match status" value="1"/>
</dbReference>
<dbReference type="Pfam" id="PF11774">
    <property type="entry name" value="Lsr2"/>
    <property type="match status" value="1"/>
</dbReference>
<accession>A0A2S6AKU7</accession>
<dbReference type="InterPro" id="IPR042261">
    <property type="entry name" value="Lsr2-like_dimerization"/>
</dbReference>
<dbReference type="InterPro" id="IPR036625">
    <property type="entry name" value="E3-bd_dom_sf"/>
</dbReference>
<evidence type="ECO:0000256" key="1">
    <source>
        <dbReference type="ARBA" id="ARBA00023125"/>
    </source>
</evidence>
<dbReference type="GO" id="GO:0003677">
    <property type="term" value="F:DNA binding"/>
    <property type="evidence" value="ECO:0007669"/>
    <property type="project" value="UniProtKB-KW"/>
</dbReference>
<feature type="domain" description="Lsr2 DNA-binding" evidence="4">
    <location>
        <begin position="76"/>
        <end position="110"/>
    </location>
</feature>
<feature type="compositionally biased region" description="Basic residues" evidence="2">
    <location>
        <begin position="57"/>
        <end position="66"/>
    </location>
</feature>
<dbReference type="InterPro" id="IPR024412">
    <property type="entry name" value="Lsr2_dim_dom"/>
</dbReference>
<feature type="region of interest" description="Disordered" evidence="2">
    <location>
        <begin position="55"/>
        <end position="80"/>
    </location>
</feature>
<dbReference type="GO" id="GO:0016746">
    <property type="term" value="F:acyltransferase activity"/>
    <property type="evidence" value="ECO:0007669"/>
    <property type="project" value="InterPro"/>
</dbReference>
<evidence type="ECO:0000313" key="6">
    <source>
        <dbReference type="Proteomes" id="UP000239874"/>
    </source>
</evidence>
<proteinExistence type="predicted"/>
<dbReference type="RefSeq" id="WP_104380396.1">
    <property type="nucleotide sequence ID" value="NZ_PSZC01000018.1"/>
</dbReference>